<gene>
    <name evidence="1" type="ORF">HM1_2209</name>
</gene>
<accession>B0TH90</accession>
<dbReference type="RefSeq" id="WP_012283265.1">
    <property type="nucleotide sequence ID" value="NC_010337.2"/>
</dbReference>
<proteinExistence type="predicted"/>
<name>B0TH90_HELMI</name>
<sequence length="45" mass="4970">MEEKKLGNAASGAVTLLELRNQVSRDAELAPLYADALLTKKQQQR</sequence>
<protein>
    <submittedName>
        <fullName evidence="1">Uncharacterized protein</fullName>
    </submittedName>
</protein>
<dbReference type="Proteomes" id="UP000008550">
    <property type="component" value="Chromosome"/>
</dbReference>
<organism evidence="1 2">
    <name type="scientific">Heliobacterium modesticaldum (strain ATCC 51547 / Ice1)</name>
    <dbReference type="NCBI Taxonomy" id="498761"/>
    <lineage>
        <taxon>Bacteria</taxon>
        <taxon>Bacillati</taxon>
        <taxon>Bacillota</taxon>
        <taxon>Clostridia</taxon>
        <taxon>Eubacteriales</taxon>
        <taxon>Heliobacteriaceae</taxon>
        <taxon>Heliomicrobium</taxon>
    </lineage>
</organism>
<dbReference type="AlphaFoldDB" id="B0TH90"/>
<dbReference type="KEGG" id="hmo:HM1_2209"/>
<reference evidence="1 2" key="1">
    <citation type="journal article" date="2008" name="J. Bacteriol.">
        <title>The genome of Heliobacterium modesticaldum, a phototrophic representative of the Firmicutes containing the simplest photosynthetic apparatus.</title>
        <authorList>
            <person name="Sattley W.M."/>
            <person name="Madigan M.T."/>
            <person name="Swingley W.D."/>
            <person name="Cheung P.C."/>
            <person name="Clocksin K.M."/>
            <person name="Conrad A.L."/>
            <person name="Dejesa L.C."/>
            <person name="Honchak B.M."/>
            <person name="Jung D.O."/>
            <person name="Karbach L.E."/>
            <person name="Kurdoglu A."/>
            <person name="Lahiri S."/>
            <person name="Mastrian S.D."/>
            <person name="Page L.E."/>
            <person name="Taylor H.L."/>
            <person name="Wang Z.T."/>
            <person name="Raymond J."/>
            <person name="Chen M."/>
            <person name="Blankenship R.E."/>
            <person name="Touchman J.W."/>
        </authorList>
    </citation>
    <scope>NUCLEOTIDE SEQUENCE [LARGE SCALE GENOMIC DNA]</scope>
    <source>
        <strain evidence="2">ATCC 51547 / Ice1</strain>
    </source>
</reference>
<evidence type="ECO:0000313" key="1">
    <source>
        <dbReference type="EMBL" id="ABZ84765.1"/>
    </source>
</evidence>
<keyword evidence="2" id="KW-1185">Reference proteome</keyword>
<dbReference type="EMBL" id="CP000930">
    <property type="protein sequence ID" value="ABZ84765.1"/>
    <property type="molecule type" value="Genomic_DNA"/>
</dbReference>
<evidence type="ECO:0000313" key="2">
    <source>
        <dbReference type="Proteomes" id="UP000008550"/>
    </source>
</evidence>
<dbReference type="HOGENOM" id="CLU_3200611_0_0_9"/>